<dbReference type="OrthoDB" id="1988587at2"/>
<evidence type="ECO:0000313" key="4">
    <source>
        <dbReference type="Proteomes" id="UP000184386"/>
    </source>
</evidence>
<dbReference type="Pfam" id="PF12010">
    <property type="entry name" value="DUF3502"/>
    <property type="match status" value="1"/>
</dbReference>
<name>A0A1M6QUL5_9FIRM</name>
<dbReference type="InterPro" id="IPR050490">
    <property type="entry name" value="Bact_solute-bd_prot1"/>
</dbReference>
<sequence>MGKRKSLLCVVLILVMIGSLLGGCGKSSSTKSNTPGGDGTGKTEGKSDGKLDTSEEVELVMYIIGDRPAGQDAVDENLNKILKEKLNCTLKINWIPWADYANKYPLLFSSGEVFDMAYTSGWLNFSSLARKGAFMSLDELWPAYAPKNYGRQSKTALMEASLDGHYYCVPTLLSTYGAYGPIYRTDIMKGTDWNGKLETFEDLEKYCDIVKKNNPEMEPIDIYSAGSELDDVWMWNSGYQPSKGATNDFLFYNPNEENPKLFTYYEAKEIPAFLDMMASWNKKGFFSKSALSDTDSTKTQNGKAALRVHNIDTYANYYTLHPEWGFQYSNYNKNVSHLPYTQDAMVISNTSKNPERAMALWDLLTNDQAVYDAFFYGVLDKTYNLNDKGEFKITDANNYAASNMWAVRTTEFNRSIAGTPEDYKTIKEGFEAGIKEGVGAEKFSAFTIDISSIETEYAACQSVHQQYWWPLELGYTDAKTGLADYQKKMEAAGIENVRKEVQRQLDEYIAGLKK</sequence>
<proteinExistence type="predicted"/>
<dbReference type="InterPro" id="IPR006059">
    <property type="entry name" value="SBP"/>
</dbReference>
<feature type="compositionally biased region" description="Basic and acidic residues" evidence="1">
    <location>
        <begin position="41"/>
        <end position="51"/>
    </location>
</feature>
<dbReference type="PROSITE" id="PS51257">
    <property type="entry name" value="PROKAR_LIPOPROTEIN"/>
    <property type="match status" value="1"/>
</dbReference>
<dbReference type="RefSeq" id="WP_073275457.1">
    <property type="nucleotide sequence ID" value="NZ_FRAC01000010.1"/>
</dbReference>
<feature type="region of interest" description="Disordered" evidence="1">
    <location>
        <begin position="26"/>
        <end position="51"/>
    </location>
</feature>
<evidence type="ECO:0000313" key="3">
    <source>
        <dbReference type="EMBL" id="SHK23924.1"/>
    </source>
</evidence>
<dbReference type="EMBL" id="FRAC01000010">
    <property type="protein sequence ID" value="SHK23924.1"/>
    <property type="molecule type" value="Genomic_DNA"/>
</dbReference>
<dbReference type="Gene3D" id="3.40.190.10">
    <property type="entry name" value="Periplasmic binding protein-like II"/>
    <property type="match status" value="1"/>
</dbReference>
<dbReference type="AlphaFoldDB" id="A0A1M6QUL5"/>
<dbReference type="STRING" id="1121322.SAMN02745136_02041"/>
<evidence type="ECO:0000256" key="1">
    <source>
        <dbReference type="SAM" id="MobiDB-lite"/>
    </source>
</evidence>
<dbReference type="PANTHER" id="PTHR43649:SF17">
    <property type="entry name" value="ABC TRANSPORTER SOLUTE BINDING PROTEIN-SUGAR TRANSPORT"/>
    <property type="match status" value="1"/>
</dbReference>
<dbReference type="SUPFAM" id="SSF53850">
    <property type="entry name" value="Periplasmic binding protein-like II"/>
    <property type="match status" value="1"/>
</dbReference>
<feature type="domain" description="DUF3502" evidence="2">
    <location>
        <begin position="445"/>
        <end position="510"/>
    </location>
</feature>
<dbReference type="InterPro" id="IPR022627">
    <property type="entry name" value="DUF3502"/>
</dbReference>
<dbReference type="PANTHER" id="PTHR43649">
    <property type="entry name" value="ARABINOSE-BINDING PROTEIN-RELATED"/>
    <property type="match status" value="1"/>
</dbReference>
<reference evidence="3 4" key="1">
    <citation type="submission" date="2016-11" db="EMBL/GenBank/DDBJ databases">
        <authorList>
            <person name="Jaros S."/>
            <person name="Januszkiewicz K."/>
            <person name="Wedrychowicz H."/>
        </authorList>
    </citation>
    <scope>NUCLEOTIDE SEQUENCE [LARGE SCALE GENOMIC DNA]</scope>
    <source>
        <strain evidence="3 4">DSM 15929</strain>
    </source>
</reference>
<dbReference type="Proteomes" id="UP000184386">
    <property type="component" value="Unassembled WGS sequence"/>
</dbReference>
<evidence type="ECO:0000259" key="2">
    <source>
        <dbReference type="Pfam" id="PF12010"/>
    </source>
</evidence>
<gene>
    <name evidence="3" type="ORF">SAMN02745136_02041</name>
</gene>
<organism evidence="3 4">
    <name type="scientific">Anaerocolumna jejuensis DSM 15929</name>
    <dbReference type="NCBI Taxonomy" id="1121322"/>
    <lineage>
        <taxon>Bacteria</taxon>
        <taxon>Bacillati</taxon>
        <taxon>Bacillota</taxon>
        <taxon>Clostridia</taxon>
        <taxon>Lachnospirales</taxon>
        <taxon>Lachnospiraceae</taxon>
        <taxon>Anaerocolumna</taxon>
    </lineage>
</organism>
<keyword evidence="4" id="KW-1185">Reference proteome</keyword>
<dbReference type="Pfam" id="PF01547">
    <property type="entry name" value="SBP_bac_1"/>
    <property type="match status" value="1"/>
</dbReference>
<protein>
    <submittedName>
        <fullName evidence="3">Extracellular solute-binding protein</fullName>
    </submittedName>
</protein>
<accession>A0A1M6QUL5</accession>